<dbReference type="Proteomes" id="UP001190700">
    <property type="component" value="Unassembled WGS sequence"/>
</dbReference>
<dbReference type="AlphaFoldDB" id="A0AAE0BBP5"/>
<evidence type="ECO:0000313" key="1">
    <source>
        <dbReference type="EMBL" id="KAK3233651.1"/>
    </source>
</evidence>
<gene>
    <name evidence="1" type="ORF">CYMTET_56068</name>
</gene>
<sequence length="394" mass="43566">MELLDAVQADNSQSRSEPLDAFAIFVEGMKRIDWKAAIVDDDAGTDESPENSQIKKKIDIEPTRVAEKAHEFGHIIGAMKFSEIQDLNSYDLGKLAAELVSVTVNAFMELHSSSSDHNDVNVLGELAASFATKFSVADDCADYGIPVRLWANAHSSFQSFKNDWLEISGDEELYSQLSVMVVAFLLHGVHEEHRLFSSNLQRRRSYCESIEGIPATHIQFLAEFLAGFERASASQVADSGNSIDSDDVVTSHVTDVVTAGNSIDVDLDVTNKDYDNLPEQTPRHARGGADLSRGRLVLSILFYLAGEYVVPKLDNPNRIKCFVEHFDAVAGLDDSDENTYAATQCLWEDTMRHVPGHTRDHNTRAFMKFVATNLQVGPGSEMAKVVNRYLPSTC</sequence>
<accession>A0AAE0BBP5</accession>
<dbReference type="EMBL" id="LGRX02035657">
    <property type="protein sequence ID" value="KAK3233651.1"/>
    <property type="molecule type" value="Genomic_DNA"/>
</dbReference>
<evidence type="ECO:0000313" key="2">
    <source>
        <dbReference type="Proteomes" id="UP001190700"/>
    </source>
</evidence>
<organism evidence="1 2">
    <name type="scientific">Cymbomonas tetramitiformis</name>
    <dbReference type="NCBI Taxonomy" id="36881"/>
    <lineage>
        <taxon>Eukaryota</taxon>
        <taxon>Viridiplantae</taxon>
        <taxon>Chlorophyta</taxon>
        <taxon>Pyramimonadophyceae</taxon>
        <taxon>Pyramimonadales</taxon>
        <taxon>Pyramimonadaceae</taxon>
        <taxon>Cymbomonas</taxon>
    </lineage>
</organism>
<keyword evidence="2" id="KW-1185">Reference proteome</keyword>
<protein>
    <submittedName>
        <fullName evidence="1">Uncharacterized protein</fullName>
    </submittedName>
</protein>
<name>A0AAE0BBP5_9CHLO</name>
<proteinExistence type="predicted"/>
<comment type="caution">
    <text evidence="1">The sequence shown here is derived from an EMBL/GenBank/DDBJ whole genome shotgun (WGS) entry which is preliminary data.</text>
</comment>
<reference evidence="1 2" key="1">
    <citation type="journal article" date="2015" name="Genome Biol. Evol.">
        <title>Comparative Genomics of a Bacterivorous Green Alga Reveals Evolutionary Causalities and Consequences of Phago-Mixotrophic Mode of Nutrition.</title>
        <authorList>
            <person name="Burns J.A."/>
            <person name="Paasch A."/>
            <person name="Narechania A."/>
            <person name="Kim E."/>
        </authorList>
    </citation>
    <scope>NUCLEOTIDE SEQUENCE [LARGE SCALE GENOMIC DNA]</scope>
    <source>
        <strain evidence="1 2">PLY_AMNH</strain>
    </source>
</reference>